<sequence length="46" mass="5289">MTKTNMDPSELLAKHDQGDFLRGITEAVLQLIMDIERQEIDPGDRF</sequence>
<protein>
    <recommendedName>
        <fullName evidence="3">IS256 family transposase</fullName>
    </recommendedName>
</protein>
<evidence type="ECO:0000313" key="1">
    <source>
        <dbReference type="EMBL" id="NBZ89193.1"/>
    </source>
</evidence>
<dbReference type="AlphaFoldDB" id="A0AAE5BXC7"/>
<reference evidence="1" key="1">
    <citation type="submission" date="2020-01" db="EMBL/GenBank/DDBJ databases">
        <authorList>
            <person name="Chen W.-M."/>
        </authorList>
    </citation>
    <scope>NUCLEOTIDE SEQUENCE</scope>
    <source>
        <strain evidence="1">CYK-10</strain>
    </source>
</reference>
<evidence type="ECO:0008006" key="3">
    <source>
        <dbReference type="Google" id="ProtNLM"/>
    </source>
</evidence>
<name>A0AAE5BXC7_9RHOB</name>
<dbReference type="EMBL" id="JAABNR010000019">
    <property type="protein sequence ID" value="NBZ89193.1"/>
    <property type="molecule type" value="Genomic_DNA"/>
</dbReference>
<dbReference type="Proteomes" id="UP001193501">
    <property type="component" value="Unassembled WGS sequence"/>
</dbReference>
<evidence type="ECO:0000313" key="2">
    <source>
        <dbReference type="Proteomes" id="UP001193501"/>
    </source>
</evidence>
<accession>A0AAE5BXC7</accession>
<comment type="caution">
    <text evidence="1">The sequence shown here is derived from an EMBL/GenBank/DDBJ whole genome shotgun (WGS) entry which is preliminary data.</text>
</comment>
<keyword evidence="2" id="KW-1185">Reference proteome</keyword>
<proteinExistence type="predicted"/>
<gene>
    <name evidence="1" type="ORF">GV832_16510</name>
</gene>
<organism evidence="1 2">
    <name type="scientific">Stagnihabitans tardus</name>
    <dbReference type="NCBI Taxonomy" id="2699202"/>
    <lineage>
        <taxon>Bacteria</taxon>
        <taxon>Pseudomonadati</taxon>
        <taxon>Pseudomonadota</taxon>
        <taxon>Alphaproteobacteria</taxon>
        <taxon>Rhodobacterales</taxon>
        <taxon>Paracoccaceae</taxon>
        <taxon>Stagnihabitans</taxon>
    </lineage>
</organism>